<dbReference type="FunCoup" id="D8S652">
    <property type="interactions" value="1678"/>
</dbReference>
<evidence type="ECO:0000313" key="2">
    <source>
        <dbReference type="EMBL" id="EFJ20173.1"/>
    </source>
</evidence>
<keyword evidence="1" id="KW-1133">Transmembrane helix</keyword>
<dbReference type="AlphaFoldDB" id="D8S652"/>
<dbReference type="PANTHER" id="PTHR36020:SF1">
    <property type="entry name" value="TRANSMEMBRANE PROTEIN"/>
    <property type="match status" value="1"/>
</dbReference>
<dbReference type="EMBL" id="GL377603">
    <property type="protein sequence ID" value="EFJ20173.1"/>
    <property type="molecule type" value="Genomic_DNA"/>
</dbReference>
<dbReference type="InterPro" id="IPR009500">
    <property type="entry name" value="DUF1118"/>
</dbReference>
<protein>
    <submittedName>
        <fullName evidence="2">Uncharacterized protein</fullName>
    </submittedName>
</protein>
<name>D8S652_SELML</name>
<dbReference type="eggNOG" id="ENOG502QQHQ">
    <property type="taxonomic scope" value="Eukaryota"/>
</dbReference>
<keyword evidence="1" id="KW-0812">Transmembrane</keyword>
<dbReference type="Gramene" id="EFJ20173">
    <property type="protein sequence ID" value="EFJ20173"/>
    <property type="gene ID" value="SELMODRAFT_418576"/>
</dbReference>
<keyword evidence="1" id="KW-0472">Membrane</keyword>
<sequence length="794" mass="83622">MADSMAKLSSNLAMFRPGVALPPSQCCRNRRLVVRAAAGTIAGGGAGGYRTIRRRVAKVLSIGDKSAKFRDKASGDSPNIKLLSRIEQLRLLTKAEKAGLLSTAENLGFTLSSIEKLGLLSKAEDLGVLSAATDPSTPGALLTTALALLLLGPAFVYFVPENSVPLVVLQAVVAAVSVLGGSAAFAASNFVATIQAAKSNGDERAPMAPWPIPWLGRLLWRSDPAGGDGDLAAIAESTRRFVTLLKAPAIQSTRAPPGLVYLLASEALSERSALDAAEVVRAIKPGAVVAQVGNGDLAGLRSEEESGKERIPTSSLAVIGACFLDSSQRKSFDSKAGVEVLRSIFGTTYHGPALSAKNAAREARCAFLFLETPSTGKNDAGKSDAGRIRFGQMVVTPEIAARVYDASSSFQGLSLCQSLRSGDEIVRHHGDSREFPAYASSFYALLVDLHDAYRELPGMNTALAHARSLLFDVEQGRPVDQTELAGAQKFRLAVEGLRIALAAAGSRSDSSTRRFRKAPKFEEMSGADQGDVLLAQALQEQARAHGSVVAVVDASSIAGIRRQWNTAVAPDVRDRARECFVVEFDKVGDDDGDENLEKKIVGSGGAVAVVGIASLPWWASATTPFTKVLVLKAPAFVKLGLVQIKRNATVVIAKSVTPLLTPGKAFSAVVKSAASAGKARAAAHSVVATAERATLSAIRTAFYCLMRKKQGMSSGGRPWLVLGGSVAAGAGILWSGDRLESAIEVAPAAPSVARLGRGLENLERASRSLSESQPQRVWEDLYKVLHKLIDRNIG</sequence>
<dbReference type="KEGG" id="smo:SELMODRAFT_418576"/>
<dbReference type="InParanoid" id="D8S652"/>
<dbReference type="HOGENOM" id="CLU_353906_0_0_1"/>
<evidence type="ECO:0000313" key="3">
    <source>
        <dbReference type="Proteomes" id="UP000001514"/>
    </source>
</evidence>
<reference evidence="2 3" key="1">
    <citation type="journal article" date="2011" name="Science">
        <title>The Selaginella genome identifies genetic changes associated with the evolution of vascular plants.</title>
        <authorList>
            <person name="Banks J.A."/>
            <person name="Nishiyama T."/>
            <person name="Hasebe M."/>
            <person name="Bowman J.L."/>
            <person name="Gribskov M."/>
            <person name="dePamphilis C."/>
            <person name="Albert V.A."/>
            <person name="Aono N."/>
            <person name="Aoyama T."/>
            <person name="Ambrose B.A."/>
            <person name="Ashton N.W."/>
            <person name="Axtell M.J."/>
            <person name="Barker E."/>
            <person name="Barker M.S."/>
            <person name="Bennetzen J.L."/>
            <person name="Bonawitz N.D."/>
            <person name="Chapple C."/>
            <person name="Cheng C."/>
            <person name="Correa L.G."/>
            <person name="Dacre M."/>
            <person name="DeBarry J."/>
            <person name="Dreyer I."/>
            <person name="Elias M."/>
            <person name="Engstrom E.M."/>
            <person name="Estelle M."/>
            <person name="Feng L."/>
            <person name="Finet C."/>
            <person name="Floyd S.K."/>
            <person name="Frommer W.B."/>
            <person name="Fujita T."/>
            <person name="Gramzow L."/>
            <person name="Gutensohn M."/>
            <person name="Harholt J."/>
            <person name="Hattori M."/>
            <person name="Heyl A."/>
            <person name="Hirai T."/>
            <person name="Hiwatashi Y."/>
            <person name="Ishikawa M."/>
            <person name="Iwata M."/>
            <person name="Karol K.G."/>
            <person name="Koehler B."/>
            <person name="Kolukisaoglu U."/>
            <person name="Kubo M."/>
            <person name="Kurata T."/>
            <person name="Lalonde S."/>
            <person name="Li K."/>
            <person name="Li Y."/>
            <person name="Litt A."/>
            <person name="Lyons E."/>
            <person name="Manning G."/>
            <person name="Maruyama T."/>
            <person name="Michael T.P."/>
            <person name="Mikami K."/>
            <person name="Miyazaki S."/>
            <person name="Morinaga S."/>
            <person name="Murata T."/>
            <person name="Mueller-Roeber B."/>
            <person name="Nelson D.R."/>
            <person name="Obara M."/>
            <person name="Oguri Y."/>
            <person name="Olmstead R.G."/>
            <person name="Onodera N."/>
            <person name="Petersen B.L."/>
            <person name="Pils B."/>
            <person name="Prigge M."/>
            <person name="Rensing S.A."/>
            <person name="Riano-Pachon D.M."/>
            <person name="Roberts A.W."/>
            <person name="Sato Y."/>
            <person name="Scheller H.V."/>
            <person name="Schulz B."/>
            <person name="Schulz C."/>
            <person name="Shakirov E.V."/>
            <person name="Shibagaki N."/>
            <person name="Shinohara N."/>
            <person name="Shippen D.E."/>
            <person name="Soerensen I."/>
            <person name="Sotooka R."/>
            <person name="Sugimoto N."/>
            <person name="Sugita M."/>
            <person name="Sumikawa N."/>
            <person name="Tanurdzic M."/>
            <person name="Theissen G."/>
            <person name="Ulvskov P."/>
            <person name="Wakazuki S."/>
            <person name="Weng J.K."/>
            <person name="Willats W.W."/>
            <person name="Wipf D."/>
            <person name="Wolf P.G."/>
            <person name="Yang L."/>
            <person name="Zimmer A.D."/>
            <person name="Zhu Q."/>
            <person name="Mitros T."/>
            <person name="Hellsten U."/>
            <person name="Loque D."/>
            <person name="Otillar R."/>
            <person name="Salamov A."/>
            <person name="Schmutz J."/>
            <person name="Shapiro H."/>
            <person name="Lindquist E."/>
            <person name="Lucas S."/>
            <person name="Rokhsar D."/>
            <person name="Grigoriev I.V."/>
        </authorList>
    </citation>
    <scope>NUCLEOTIDE SEQUENCE [LARGE SCALE GENOMIC DNA]</scope>
</reference>
<dbReference type="Pfam" id="PF06549">
    <property type="entry name" value="DUF1118"/>
    <property type="match status" value="1"/>
</dbReference>
<feature type="transmembrane region" description="Helical" evidence="1">
    <location>
        <begin position="166"/>
        <end position="187"/>
    </location>
</feature>
<dbReference type="PANTHER" id="PTHR36020">
    <property type="entry name" value="TRANSMEMBRANE PROTEIN"/>
    <property type="match status" value="1"/>
</dbReference>
<organism evidence="3">
    <name type="scientific">Selaginella moellendorffii</name>
    <name type="common">Spikemoss</name>
    <dbReference type="NCBI Taxonomy" id="88036"/>
    <lineage>
        <taxon>Eukaryota</taxon>
        <taxon>Viridiplantae</taxon>
        <taxon>Streptophyta</taxon>
        <taxon>Embryophyta</taxon>
        <taxon>Tracheophyta</taxon>
        <taxon>Lycopodiopsida</taxon>
        <taxon>Selaginellales</taxon>
        <taxon>Selaginellaceae</taxon>
        <taxon>Selaginella</taxon>
    </lineage>
</organism>
<gene>
    <name evidence="2" type="ORF">SELMODRAFT_418576</name>
</gene>
<accession>D8S652</accession>
<feature type="transmembrane region" description="Helical" evidence="1">
    <location>
        <begin position="139"/>
        <end position="159"/>
    </location>
</feature>
<evidence type="ECO:0000256" key="1">
    <source>
        <dbReference type="SAM" id="Phobius"/>
    </source>
</evidence>
<dbReference type="OMA" id="QKMLYDV"/>
<dbReference type="Proteomes" id="UP000001514">
    <property type="component" value="Unassembled WGS sequence"/>
</dbReference>
<proteinExistence type="predicted"/>
<keyword evidence="3" id="KW-1185">Reference proteome</keyword>